<evidence type="ECO:0000313" key="1">
    <source>
        <dbReference type="EMBL" id="GIY71006.1"/>
    </source>
</evidence>
<reference evidence="1 2" key="1">
    <citation type="submission" date="2021-06" db="EMBL/GenBank/DDBJ databases">
        <title>Caerostris extrusa draft genome.</title>
        <authorList>
            <person name="Kono N."/>
            <person name="Arakawa K."/>
        </authorList>
    </citation>
    <scope>NUCLEOTIDE SEQUENCE [LARGE SCALE GENOMIC DNA]</scope>
</reference>
<name>A0AAV4VLG7_CAEEX</name>
<organism evidence="1 2">
    <name type="scientific">Caerostris extrusa</name>
    <name type="common">Bark spider</name>
    <name type="synonym">Caerostris bankana</name>
    <dbReference type="NCBI Taxonomy" id="172846"/>
    <lineage>
        <taxon>Eukaryota</taxon>
        <taxon>Metazoa</taxon>
        <taxon>Ecdysozoa</taxon>
        <taxon>Arthropoda</taxon>
        <taxon>Chelicerata</taxon>
        <taxon>Arachnida</taxon>
        <taxon>Araneae</taxon>
        <taxon>Araneomorphae</taxon>
        <taxon>Entelegynae</taxon>
        <taxon>Araneoidea</taxon>
        <taxon>Araneidae</taxon>
        <taxon>Caerostris</taxon>
    </lineage>
</organism>
<dbReference type="EMBL" id="BPLR01014741">
    <property type="protein sequence ID" value="GIY71006.1"/>
    <property type="molecule type" value="Genomic_DNA"/>
</dbReference>
<keyword evidence="2" id="KW-1185">Reference proteome</keyword>
<evidence type="ECO:0000313" key="2">
    <source>
        <dbReference type="Proteomes" id="UP001054945"/>
    </source>
</evidence>
<gene>
    <name evidence="1" type="ORF">CEXT_299051</name>
</gene>
<dbReference type="AlphaFoldDB" id="A0AAV4VLG7"/>
<comment type="caution">
    <text evidence="1">The sequence shown here is derived from an EMBL/GenBank/DDBJ whole genome shotgun (WGS) entry which is preliminary data.</text>
</comment>
<sequence>MTYVYIDANVSSESSDNEDTDISFLMTDENLEQDMSDLLYHDVTFRSTLNRKSGIVVGRSYSLWSLSLYPKRLSKMADSQLLSPSFCSTKHGSEEI</sequence>
<dbReference type="Proteomes" id="UP001054945">
    <property type="component" value="Unassembled WGS sequence"/>
</dbReference>
<accession>A0AAV4VLG7</accession>
<proteinExistence type="predicted"/>
<protein>
    <submittedName>
        <fullName evidence="1">Uncharacterized protein</fullName>
    </submittedName>
</protein>